<feature type="domain" description="RecX first three-helical" evidence="7">
    <location>
        <begin position="59"/>
        <end position="95"/>
    </location>
</feature>
<evidence type="ECO:0000259" key="7">
    <source>
        <dbReference type="Pfam" id="PF21982"/>
    </source>
</evidence>
<proteinExistence type="inferred from homology"/>
<dbReference type="PANTHER" id="PTHR33602">
    <property type="entry name" value="REGULATORY PROTEIN RECX FAMILY PROTEIN"/>
    <property type="match status" value="1"/>
</dbReference>
<dbReference type="InterPro" id="IPR036388">
    <property type="entry name" value="WH-like_DNA-bd_sf"/>
</dbReference>
<dbReference type="InterPro" id="IPR053926">
    <property type="entry name" value="RecX_HTH_1st"/>
</dbReference>
<feature type="domain" description="RecX second three-helical" evidence="6">
    <location>
        <begin position="104"/>
        <end position="143"/>
    </location>
</feature>
<dbReference type="HAMAP" id="MF_01114">
    <property type="entry name" value="RecX"/>
    <property type="match status" value="1"/>
</dbReference>
<comment type="caution">
    <text evidence="8">The sequence shown here is derived from an EMBL/GenBank/DDBJ whole genome shotgun (WGS) entry which is preliminary data.</text>
</comment>
<dbReference type="InterPro" id="IPR003783">
    <property type="entry name" value="Regulatory_RecX"/>
</dbReference>
<comment type="similarity">
    <text evidence="3">Belongs to the RecX family.</text>
</comment>
<comment type="subcellular location">
    <subcellularLocation>
        <location evidence="2">Cytoplasm</location>
    </subcellularLocation>
</comment>
<organism evidence="8 9">
    <name type="scientific">Streptococcus pneumoniae</name>
    <dbReference type="NCBI Taxonomy" id="1313"/>
    <lineage>
        <taxon>Bacteria</taxon>
        <taxon>Bacillati</taxon>
        <taxon>Bacillota</taxon>
        <taxon>Bacilli</taxon>
        <taxon>Lactobacillales</taxon>
        <taxon>Streptococcaceae</taxon>
        <taxon>Streptococcus</taxon>
    </lineage>
</organism>
<dbReference type="EMBL" id="VMWH01000218">
    <property type="protein sequence ID" value="TVW81932.1"/>
    <property type="molecule type" value="Genomic_DNA"/>
</dbReference>
<accession>A0A558ZX20</accession>
<dbReference type="Pfam" id="PF02631">
    <property type="entry name" value="RecX_HTH2"/>
    <property type="match status" value="1"/>
</dbReference>
<gene>
    <name evidence="8" type="primary">recX</name>
    <name evidence="8" type="ORF">AZJ70_10990</name>
</gene>
<evidence type="ECO:0000313" key="9">
    <source>
        <dbReference type="Proteomes" id="UP000320896"/>
    </source>
</evidence>
<comment type="function">
    <text evidence="1">Modulates RecA activity.</text>
</comment>
<evidence type="ECO:0000256" key="5">
    <source>
        <dbReference type="ARBA" id="ARBA00022490"/>
    </source>
</evidence>
<sequence length="205" mass="23867">MKITKLEKKKRLYLMELDEQQTSYITEDTIVRFMLSRDKVISKEELTEIQDFAQFSYGKNLALYHLSFKARTEKEVREYLKKYDIDKNIVSQVIANLKEDKWINDGQYAYAIINTNQLSGDKGPYVLTHKLAQKGISKSTIEENLKEFDFSEVAQRVANKLLKKYEGKLPSRALQDKIIQNLTNKGFSYSDAKIAFDDLDSQVNQ</sequence>
<dbReference type="NCBIfam" id="NF010733">
    <property type="entry name" value="PRK14135.1"/>
    <property type="match status" value="1"/>
</dbReference>
<protein>
    <recommendedName>
        <fullName evidence="4">Regulatory protein RecX</fullName>
    </recommendedName>
</protein>
<dbReference type="GO" id="GO:0005737">
    <property type="term" value="C:cytoplasm"/>
    <property type="evidence" value="ECO:0007669"/>
    <property type="project" value="UniProtKB-SubCell"/>
</dbReference>
<dbReference type="AlphaFoldDB" id="A0A558ZX20"/>
<dbReference type="Pfam" id="PF21982">
    <property type="entry name" value="RecX_HTH1"/>
    <property type="match status" value="1"/>
</dbReference>
<dbReference type="PANTHER" id="PTHR33602:SF1">
    <property type="entry name" value="REGULATORY PROTEIN RECX FAMILY PROTEIN"/>
    <property type="match status" value="1"/>
</dbReference>
<dbReference type="InterPro" id="IPR053924">
    <property type="entry name" value="RecX_HTH_2nd"/>
</dbReference>
<name>A0A558ZX20_STREE</name>
<dbReference type="GO" id="GO:0006282">
    <property type="term" value="P:regulation of DNA repair"/>
    <property type="evidence" value="ECO:0007669"/>
    <property type="project" value="InterPro"/>
</dbReference>
<feature type="non-terminal residue" evidence="8">
    <location>
        <position position="205"/>
    </location>
</feature>
<evidence type="ECO:0000256" key="3">
    <source>
        <dbReference type="ARBA" id="ARBA00009695"/>
    </source>
</evidence>
<evidence type="ECO:0000259" key="6">
    <source>
        <dbReference type="Pfam" id="PF02631"/>
    </source>
</evidence>
<evidence type="ECO:0000256" key="1">
    <source>
        <dbReference type="ARBA" id="ARBA00003529"/>
    </source>
</evidence>
<keyword evidence="5" id="KW-0963">Cytoplasm</keyword>
<reference evidence="8 9" key="1">
    <citation type="submission" date="2019-07" db="EMBL/GenBank/DDBJ databases">
        <authorList>
            <person name="Mohale T."/>
        </authorList>
    </citation>
    <scope>NUCLEOTIDE SEQUENCE [LARGE SCALE GENOMIC DNA]</scope>
    <source>
        <strain evidence="8 9">NTPn 126</strain>
    </source>
</reference>
<evidence type="ECO:0000256" key="2">
    <source>
        <dbReference type="ARBA" id="ARBA00004496"/>
    </source>
</evidence>
<dbReference type="Proteomes" id="UP000320896">
    <property type="component" value="Unassembled WGS sequence"/>
</dbReference>
<evidence type="ECO:0000256" key="4">
    <source>
        <dbReference type="ARBA" id="ARBA00018111"/>
    </source>
</evidence>
<dbReference type="Gene3D" id="1.10.10.10">
    <property type="entry name" value="Winged helix-like DNA-binding domain superfamily/Winged helix DNA-binding domain"/>
    <property type="match status" value="3"/>
</dbReference>
<evidence type="ECO:0000313" key="8">
    <source>
        <dbReference type="EMBL" id="TVW81932.1"/>
    </source>
</evidence>